<comment type="subcellular location">
    <subcellularLocation>
        <location evidence="2">Nucleus</location>
        <location evidence="2">Nucleolus</location>
    </subcellularLocation>
</comment>
<evidence type="ECO:0000256" key="3">
    <source>
        <dbReference type="ARBA" id="ARBA00009085"/>
    </source>
</evidence>
<dbReference type="PROSITE" id="PS00973">
    <property type="entry name" value="USP_2"/>
    <property type="match status" value="1"/>
</dbReference>
<feature type="compositionally biased region" description="Low complexity" evidence="14">
    <location>
        <begin position="747"/>
        <end position="777"/>
    </location>
</feature>
<feature type="compositionally biased region" description="Low complexity" evidence="14">
    <location>
        <begin position="264"/>
        <end position="281"/>
    </location>
</feature>
<evidence type="ECO:0000256" key="6">
    <source>
        <dbReference type="ARBA" id="ARBA00022786"/>
    </source>
</evidence>
<dbReference type="InterPro" id="IPR038765">
    <property type="entry name" value="Papain-like_cys_pep_sf"/>
</dbReference>
<evidence type="ECO:0000256" key="13">
    <source>
        <dbReference type="ARBA" id="ARBA00043009"/>
    </source>
</evidence>
<dbReference type="EMBL" id="LIAE01010346">
    <property type="protein sequence ID" value="PAV62787.1"/>
    <property type="molecule type" value="Genomic_DNA"/>
</dbReference>
<dbReference type="PANTHER" id="PTHR24006">
    <property type="entry name" value="UBIQUITIN CARBOXYL-TERMINAL HYDROLASE"/>
    <property type="match status" value="1"/>
</dbReference>
<comment type="catalytic activity">
    <reaction evidence="1">
        <text>Thiol-dependent hydrolysis of ester, thioester, amide, peptide and isopeptide bonds formed by the C-terminal Gly of ubiquitin (a 76-residue protein attached to proteins as an intracellular targeting signal).</text>
        <dbReference type="EC" id="3.4.19.12"/>
    </reaction>
</comment>
<organism evidence="16 17">
    <name type="scientific">Diploscapter pachys</name>
    <dbReference type="NCBI Taxonomy" id="2018661"/>
    <lineage>
        <taxon>Eukaryota</taxon>
        <taxon>Metazoa</taxon>
        <taxon>Ecdysozoa</taxon>
        <taxon>Nematoda</taxon>
        <taxon>Chromadorea</taxon>
        <taxon>Rhabditida</taxon>
        <taxon>Rhabditina</taxon>
        <taxon>Rhabditomorpha</taxon>
        <taxon>Rhabditoidea</taxon>
        <taxon>Rhabditidae</taxon>
        <taxon>Diploscapter</taxon>
    </lineage>
</organism>
<evidence type="ECO:0000256" key="1">
    <source>
        <dbReference type="ARBA" id="ARBA00000707"/>
    </source>
</evidence>
<dbReference type="InterPro" id="IPR018200">
    <property type="entry name" value="USP_CS"/>
</dbReference>
<dbReference type="EC" id="3.4.19.12" evidence="4"/>
<gene>
    <name evidence="16" type="ORF">WR25_23420</name>
</gene>
<dbReference type="InterPro" id="IPR028889">
    <property type="entry name" value="USP"/>
</dbReference>
<evidence type="ECO:0000256" key="2">
    <source>
        <dbReference type="ARBA" id="ARBA00004604"/>
    </source>
</evidence>
<feature type="domain" description="USP" evidence="15">
    <location>
        <begin position="354"/>
        <end position="688"/>
    </location>
</feature>
<dbReference type="Pfam" id="PF00443">
    <property type="entry name" value="UCH"/>
    <property type="match status" value="1"/>
</dbReference>
<evidence type="ECO:0000256" key="14">
    <source>
        <dbReference type="SAM" id="MobiDB-lite"/>
    </source>
</evidence>
<dbReference type="InterPro" id="IPR050164">
    <property type="entry name" value="Peptidase_C19"/>
</dbReference>
<name>A0A2A2JMB0_9BILA</name>
<keyword evidence="5" id="KW-0645">Protease</keyword>
<evidence type="ECO:0000256" key="5">
    <source>
        <dbReference type="ARBA" id="ARBA00022670"/>
    </source>
</evidence>
<evidence type="ECO:0000256" key="12">
    <source>
        <dbReference type="ARBA" id="ARBA00042420"/>
    </source>
</evidence>
<feature type="compositionally biased region" description="Polar residues" evidence="14">
    <location>
        <begin position="180"/>
        <end position="196"/>
    </location>
</feature>
<evidence type="ECO:0000313" key="17">
    <source>
        <dbReference type="Proteomes" id="UP000218231"/>
    </source>
</evidence>
<comment type="caution">
    <text evidence="16">The sequence shown here is derived from an EMBL/GenBank/DDBJ whole genome shotgun (WGS) entry which is preliminary data.</text>
</comment>
<dbReference type="PANTHER" id="PTHR24006:SF758">
    <property type="entry name" value="UBIQUITIN CARBOXYL-TERMINAL HYDROLASE 36"/>
    <property type="match status" value="1"/>
</dbReference>
<feature type="compositionally biased region" description="Low complexity" evidence="14">
    <location>
        <begin position="158"/>
        <end position="179"/>
    </location>
</feature>
<feature type="compositionally biased region" description="Basic and acidic residues" evidence="14">
    <location>
        <begin position="239"/>
        <end position="251"/>
    </location>
</feature>
<feature type="region of interest" description="Disordered" evidence="14">
    <location>
        <begin position="219"/>
        <end position="320"/>
    </location>
</feature>
<dbReference type="GO" id="GO:0006508">
    <property type="term" value="P:proteolysis"/>
    <property type="evidence" value="ECO:0007669"/>
    <property type="project" value="UniProtKB-KW"/>
</dbReference>
<feature type="compositionally biased region" description="Polar residues" evidence="14">
    <location>
        <begin position="788"/>
        <end position="798"/>
    </location>
</feature>
<feature type="compositionally biased region" description="Polar residues" evidence="14">
    <location>
        <begin position="470"/>
        <end position="496"/>
    </location>
</feature>
<comment type="similarity">
    <text evidence="3">Belongs to the peptidase C19 family.</text>
</comment>
<evidence type="ECO:0000259" key="15">
    <source>
        <dbReference type="PROSITE" id="PS50235"/>
    </source>
</evidence>
<feature type="compositionally biased region" description="Low complexity" evidence="14">
    <location>
        <begin position="809"/>
        <end position="822"/>
    </location>
</feature>
<proteinExistence type="inferred from homology"/>
<keyword evidence="17" id="KW-1185">Reference proteome</keyword>
<dbReference type="OrthoDB" id="420187at2759"/>
<keyword evidence="7" id="KW-0378">Hydrolase</keyword>
<evidence type="ECO:0000256" key="8">
    <source>
        <dbReference type="ARBA" id="ARBA00022807"/>
    </source>
</evidence>
<dbReference type="AlphaFoldDB" id="A0A2A2JMB0"/>
<dbReference type="InterPro" id="IPR001394">
    <property type="entry name" value="Peptidase_C19_UCH"/>
</dbReference>
<dbReference type="SUPFAM" id="SSF54001">
    <property type="entry name" value="Cysteine proteinases"/>
    <property type="match status" value="1"/>
</dbReference>
<dbReference type="GO" id="GO:0005829">
    <property type="term" value="C:cytosol"/>
    <property type="evidence" value="ECO:0007669"/>
    <property type="project" value="TreeGrafter"/>
</dbReference>
<evidence type="ECO:0000256" key="7">
    <source>
        <dbReference type="ARBA" id="ARBA00022801"/>
    </source>
</evidence>
<protein>
    <recommendedName>
        <fullName evidence="9">Ubiquitin carboxyl-terminal hydrolase 36</fullName>
        <ecNumber evidence="4">3.4.19.12</ecNumber>
    </recommendedName>
    <alternativeName>
        <fullName evidence="12">Deubiquitinating enzyme 36</fullName>
    </alternativeName>
    <alternativeName>
        <fullName evidence="11">Protein scrawny</fullName>
    </alternativeName>
    <alternativeName>
        <fullName evidence="10">Ubiquitin thioesterase 36</fullName>
    </alternativeName>
    <alternativeName>
        <fullName evidence="13">Ubiquitin-specific-processing protease 36</fullName>
    </alternativeName>
</protein>
<feature type="region of interest" description="Disordered" evidence="14">
    <location>
        <begin position="737"/>
        <end position="849"/>
    </location>
</feature>
<dbReference type="GO" id="GO:0005730">
    <property type="term" value="C:nucleolus"/>
    <property type="evidence" value="ECO:0007669"/>
    <property type="project" value="UniProtKB-SubCell"/>
</dbReference>
<sequence length="849" mass="93900">MAGSTALIQVDLKQIMQAGLTFTPASEKFDKQSVESIPQKFRVLQPDKYRGCSSSFGSPTTSNGTSERDRHLSVSCPSSSCSAGSSPLSITRELTAVASPLTPELNRKSHSKSKSPDSRNPLKSRFDDVEMKISPLAKEDKPKGKAKEKEKSMQNGKSADSSSTSLLALSASSTRDSTLVASSPASTEVNRVSTTPKKLKISIGKEVITEKSLSLHLVEYSESSSSGDEEEGRMGNGDAKVERKKDRERSNSPEPSTSRQMIGPMLPSSMLLKSPSKSPTKTPDKRQSISQPSSARKPEKRPSSISDEGTASKRKRLLSERGEKELDFPVMDKSTNQIWNWFNCQQVKTLKHGCGLINNSNDCFLNSILQMLTHTAPVARYIFEKHEKECTRPPSGIALLNPTQNSCFACGYRLQYLKKLYNNVQPVMSTMWIRSFLKKIFPNHIQGMQEDAHELLTLLLDALEPPPPSAQKQASQNGYTNGNSNGAQSLPNGLSSKPSTAIEQIFGGTLRNQITCDECQTPHINYERIRELNLAIRRKPSMDREAPIPLTHLIDIYFRDENVGEFECKKCNRKVAAMRRTRILRPPAVLIIQLKRFNAWGNKIRFPVTSDKELDLQRHMYNSEPQEYVLTSLVEHLGSGVDHGHYVSMNRGFDHDSWWLFDDEQVVSIPPGKIYSNTNAYLLVYSRKQDYYPKITPSIPISPQRTPNGYKSTFTPISIPKKVVFYGNKPIGPMQKPFTPLNGYGSGSSSVQSNGGSNSNGNGASSSHNGNGFNSHSQKGGMLKSSGGVASNNSTPSYGSRPGGGYNNTGGYTNGYRNGQYRSPYSNPNTYNRSNGNTPFKWKNNNIIR</sequence>
<evidence type="ECO:0000256" key="10">
    <source>
        <dbReference type="ARBA" id="ARBA00041300"/>
    </source>
</evidence>
<feature type="compositionally biased region" description="Basic and acidic residues" evidence="14">
    <location>
        <begin position="124"/>
        <end position="152"/>
    </location>
</feature>
<evidence type="ECO:0000256" key="11">
    <source>
        <dbReference type="ARBA" id="ARBA00042154"/>
    </source>
</evidence>
<dbReference type="Gene3D" id="3.90.70.10">
    <property type="entry name" value="Cysteine proteinases"/>
    <property type="match status" value="1"/>
</dbReference>
<dbReference type="Proteomes" id="UP000218231">
    <property type="component" value="Unassembled WGS sequence"/>
</dbReference>
<keyword evidence="6" id="KW-0833">Ubl conjugation pathway</keyword>
<dbReference type="GO" id="GO:0004843">
    <property type="term" value="F:cysteine-type deubiquitinase activity"/>
    <property type="evidence" value="ECO:0007669"/>
    <property type="project" value="UniProtKB-EC"/>
</dbReference>
<evidence type="ECO:0000256" key="9">
    <source>
        <dbReference type="ARBA" id="ARBA00039432"/>
    </source>
</evidence>
<evidence type="ECO:0000256" key="4">
    <source>
        <dbReference type="ARBA" id="ARBA00012759"/>
    </source>
</evidence>
<dbReference type="PROSITE" id="PS50235">
    <property type="entry name" value="USP_3"/>
    <property type="match status" value="1"/>
</dbReference>
<feature type="region of interest" description="Disordered" evidence="14">
    <location>
        <begin position="48"/>
        <end position="206"/>
    </location>
</feature>
<evidence type="ECO:0000313" key="16">
    <source>
        <dbReference type="EMBL" id="PAV62787.1"/>
    </source>
</evidence>
<reference evidence="16 17" key="1">
    <citation type="journal article" date="2017" name="Curr. Biol.">
        <title>Genome architecture and evolution of a unichromosomal asexual nematode.</title>
        <authorList>
            <person name="Fradin H."/>
            <person name="Zegar C."/>
            <person name="Gutwein M."/>
            <person name="Lucas J."/>
            <person name="Kovtun M."/>
            <person name="Corcoran D."/>
            <person name="Baugh L.R."/>
            <person name="Kiontke K."/>
            <person name="Gunsalus K."/>
            <person name="Fitch D.H."/>
            <person name="Piano F."/>
        </authorList>
    </citation>
    <scope>NUCLEOTIDE SEQUENCE [LARGE SCALE GENOMIC DNA]</scope>
    <source>
        <strain evidence="16">PF1309</strain>
    </source>
</reference>
<accession>A0A2A2JMB0</accession>
<dbReference type="STRING" id="2018661.A0A2A2JMB0"/>
<dbReference type="GO" id="GO:0042981">
    <property type="term" value="P:regulation of apoptotic process"/>
    <property type="evidence" value="ECO:0007669"/>
    <property type="project" value="TreeGrafter"/>
</dbReference>
<feature type="compositionally biased region" description="Polar residues" evidence="14">
    <location>
        <begin position="823"/>
        <end position="849"/>
    </location>
</feature>
<keyword evidence="8" id="KW-0788">Thiol protease</keyword>
<feature type="compositionally biased region" description="Low complexity" evidence="14">
    <location>
        <begin position="73"/>
        <end position="89"/>
    </location>
</feature>
<feature type="compositionally biased region" description="Polar residues" evidence="14">
    <location>
        <begin position="52"/>
        <end position="65"/>
    </location>
</feature>
<feature type="region of interest" description="Disordered" evidence="14">
    <location>
        <begin position="466"/>
        <end position="496"/>
    </location>
</feature>
<dbReference type="GO" id="GO:0016579">
    <property type="term" value="P:protein deubiquitination"/>
    <property type="evidence" value="ECO:0007669"/>
    <property type="project" value="InterPro"/>
</dbReference>